<dbReference type="Proteomes" id="UP001218218">
    <property type="component" value="Unassembled WGS sequence"/>
</dbReference>
<name>A0AAD7AN31_9AGAR</name>
<proteinExistence type="inferred from homology"/>
<dbReference type="GO" id="GO:0005634">
    <property type="term" value="C:nucleus"/>
    <property type="evidence" value="ECO:0007669"/>
    <property type="project" value="TreeGrafter"/>
</dbReference>
<feature type="compositionally biased region" description="Polar residues" evidence="2">
    <location>
        <begin position="14"/>
        <end position="45"/>
    </location>
</feature>
<dbReference type="GO" id="GO:0009378">
    <property type="term" value="F:four-way junction helicase activity"/>
    <property type="evidence" value="ECO:0007669"/>
    <property type="project" value="TreeGrafter"/>
</dbReference>
<gene>
    <name evidence="4" type="ORF">DFH08DRAFT_921134</name>
</gene>
<dbReference type="SMART" id="SM00487">
    <property type="entry name" value="DEXDc"/>
    <property type="match status" value="1"/>
</dbReference>
<accession>A0AAD7AN31</accession>
<keyword evidence="5" id="KW-1185">Reference proteome</keyword>
<feature type="domain" description="Helicase ATP-binding" evidence="3">
    <location>
        <begin position="130"/>
        <end position="300"/>
    </location>
</feature>
<evidence type="ECO:0000256" key="2">
    <source>
        <dbReference type="SAM" id="MobiDB-lite"/>
    </source>
</evidence>
<evidence type="ECO:0000313" key="4">
    <source>
        <dbReference type="EMBL" id="KAJ7362843.1"/>
    </source>
</evidence>
<dbReference type="SUPFAM" id="SSF52540">
    <property type="entry name" value="P-loop containing nucleoside triphosphate hydrolases"/>
    <property type="match status" value="1"/>
</dbReference>
<dbReference type="InterPro" id="IPR027417">
    <property type="entry name" value="P-loop_NTPase"/>
</dbReference>
<dbReference type="GO" id="GO:0000724">
    <property type="term" value="P:double-strand break repair via homologous recombination"/>
    <property type="evidence" value="ECO:0007669"/>
    <property type="project" value="TreeGrafter"/>
</dbReference>
<dbReference type="EMBL" id="JARIHO010000004">
    <property type="protein sequence ID" value="KAJ7362843.1"/>
    <property type="molecule type" value="Genomic_DNA"/>
</dbReference>
<keyword evidence="4" id="KW-0378">Hydrolase</keyword>
<dbReference type="GO" id="GO:0005694">
    <property type="term" value="C:chromosome"/>
    <property type="evidence" value="ECO:0007669"/>
    <property type="project" value="TreeGrafter"/>
</dbReference>
<dbReference type="GO" id="GO:0005737">
    <property type="term" value="C:cytoplasm"/>
    <property type="evidence" value="ECO:0007669"/>
    <property type="project" value="TreeGrafter"/>
</dbReference>
<reference evidence="4" key="1">
    <citation type="submission" date="2023-03" db="EMBL/GenBank/DDBJ databases">
        <title>Massive genome expansion in bonnet fungi (Mycena s.s.) driven by repeated elements and novel gene families across ecological guilds.</title>
        <authorList>
            <consortium name="Lawrence Berkeley National Laboratory"/>
            <person name="Harder C.B."/>
            <person name="Miyauchi S."/>
            <person name="Viragh M."/>
            <person name="Kuo A."/>
            <person name="Thoen E."/>
            <person name="Andreopoulos B."/>
            <person name="Lu D."/>
            <person name="Skrede I."/>
            <person name="Drula E."/>
            <person name="Henrissat B."/>
            <person name="Morin E."/>
            <person name="Kohler A."/>
            <person name="Barry K."/>
            <person name="LaButti K."/>
            <person name="Morin E."/>
            <person name="Salamov A."/>
            <person name="Lipzen A."/>
            <person name="Mereny Z."/>
            <person name="Hegedus B."/>
            <person name="Baldrian P."/>
            <person name="Stursova M."/>
            <person name="Weitz H."/>
            <person name="Taylor A."/>
            <person name="Grigoriev I.V."/>
            <person name="Nagy L.G."/>
            <person name="Martin F."/>
            <person name="Kauserud H."/>
        </authorList>
    </citation>
    <scope>NUCLEOTIDE SEQUENCE</scope>
    <source>
        <strain evidence="4">CBHHK002</strain>
    </source>
</reference>
<sequence length="349" mass="39082">MSQNLHFNRPPKRAQTQSGNTTPISAPSTPLRTPNECPSVQNSPGTPLAFAPGHRRYRSGYEVQPKATPYKPYALNNPGTPTQGAFNLSKETSLEAINALDPWQYTELAVKAKLLPPDCAVHSFQVETSNIVLMRRTDTVVIAPTGYGKSLTWTLPLLACREGIFLVITPSTSLGQEGELLSQTDDISSLFIYGEQNSQQDFEAAASGEMMVLYVCPEMLESPSFARLLHSKSWRGHILAIYLDEAHLVHQTHSWRPSYSRIYQLRNILGNNIPLICLSATCPPLLHPDYKLINLGNFRPELSTMIVYMKHEIRSFNDIAFILPLGCLCHESPGFYFFARRIRRDTDTS</sequence>
<dbReference type="InterPro" id="IPR011545">
    <property type="entry name" value="DEAD/DEAH_box_helicase_dom"/>
</dbReference>
<dbReference type="Gene3D" id="3.40.50.300">
    <property type="entry name" value="P-loop containing nucleotide triphosphate hydrolases"/>
    <property type="match status" value="1"/>
</dbReference>
<dbReference type="GO" id="GO:0003676">
    <property type="term" value="F:nucleic acid binding"/>
    <property type="evidence" value="ECO:0007669"/>
    <property type="project" value="InterPro"/>
</dbReference>
<evidence type="ECO:0000259" key="3">
    <source>
        <dbReference type="PROSITE" id="PS51192"/>
    </source>
</evidence>
<comment type="caution">
    <text evidence="4">The sequence shown here is derived from an EMBL/GenBank/DDBJ whole genome shotgun (WGS) entry which is preliminary data.</text>
</comment>
<dbReference type="InterPro" id="IPR014001">
    <property type="entry name" value="Helicase_ATP-bd"/>
</dbReference>
<dbReference type="PROSITE" id="PS51192">
    <property type="entry name" value="HELICASE_ATP_BIND_1"/>
    <property type="match status" value="1"/>
</dbReference>
<feature type="region of interest" description="Disordered" evidence="2">
    <location>
        <begin position="1"/>
        <end position="53"/>
    </location>
</feature>
<dbReference type="GO" id="GO:0016787">
    <property type="term" value="F:hydrolase activity"/>
    <property type="evidence" value="ECO:0007669"/>
    <property type="project" value="UniProtKB-KW"/>
</dbReference>
<protein>
    <submittedName>
        <fullName evidence="4">P-loop containing nucleoside triphosphate hydrolase protein</fullName>
    </submittedName>
</protein>
<organism evidence="4 5">
    <name type="scientific">Mycena albidolilacea</name>
    <dbReference type="NCBI Taxonomy" id="1033008"/>
    <lineage>
        <taxon>Eukaryota</taxon>
        <taxon>Fungi</taxon>
        <taxon>Dikarya</taxon>
        <taxon>Basidiomycota</taxon>
        <taxon>Agaricomycotina</taxon>
        <taxon>Agaricomycetes</taxon>
        <taxon>Agaricomycetidae</taxon>
        <taxon>Agaricales</taxon>
        <taxon>Marasmiineae</taxon>
        <taxon>Mycenaceae</taxon>
        <taxon>Mycena</taxon>
    </lineage>
</organism>
<dbReference type="PANTHER" id="PTHR13710:SF120">
    <property type="entry name" value="BIFUNCTIONAL 3'-5' EXONUCLEASE_ATP-DEPENDENT HELICASE WRN"/>
    <property type="match status" value="1"/>
</dbReference>
<evidence type="ECO:0000313" key="5">
    <source>
        <dbReference type="Proteomes" id="UP001218218"/>
    </source>
</evidence>
<dbReference type="Pfam" id="PF00270">
    <property type="entry name" value="DEAD"/>
    <property type="match status" value="1"/>
</dbReference>
<dbReference type="PANTHER" id="PTHR13710">
    <property type="entry name" value="DNA HELICASE RECQ FAMILY MEMBER"/>
    <property type="match status" value="1"/>
</dbReference>
<dbReference type="GO" id="GO:0043138">
    <property type="term" value="F:3'-5' DNA helicase activity"/>
    <property type="evidence" value="ECO:0007669"/>
    <property type="project" value="TreeGrafter"/>
</dbReference>
<comment type="similarity">
    <text evidence="1">Belongs to the helicase family. RecQ subfamily.</text>
</comment>
<dbReference type="AlphaFoldDB" id="A0AAD7AN31"/>
<dbReference type="GO" id="GO:0005524">
    <property type="term" value="F:ATP binding"/>
    <property type="evidence" value="ECO:0007669"/>
    <property type="project" value="InterPro"/>
</dbReference>
<evidence type="ECO:0000256" key="1">
    <source>
        <dbReference type="ARBA" id="ARBA00005446"/>
    </source>
</evidence>